<dbReference type="PANTHER" id="PTHR42760">
    <property type="entry name" value="SHORT-CHAIN DEHYDROGENASES/REDUCTASES FAMILY MEMBER"/>
    <property type="match status" value="1"/>
</dbReference>
<evidence type="ECO:0000256" key="1">
    <source>
        <dbReference type="ARBA" id="ARBA00006484"/>
    </source>
</evidence>
<organism evidence="3 4">
    <name type="scientific">Parafrankia irregularis</name>
    <dbReference type="NCBI Taxonomy" id="795642"/>
    <lineage>
        <taxon>Bacteria</taxon>
        <taxon>Bacillati</taxon>
        <taxon>Actinomycetota</taxon>
        <taxon>Actinomycetes</taxon>
        <taxon>Frankiales</taxon>
        <taxon>Frankiaceae</taxon>
        <taxon>Parafrankia</taxon>
    </lineage>
</organism>
<dbReference type="PRINTS" id="PR00081">
    <property type="entry name" value="GDHRDH"/>
</dbReference>
<accession>A0A0S4QKD7</accession>
<comment type="similarity">
    <text evidence="1">Belongs to the short-chain dehydrogenases/reductases (SDR) family.</text>
</comment>
<evidence type="ECO:0000313" key="4">
    <source>
        <dbReference type="Proteomes" id="UP000198802"/>
    </source>
</evidence>
<gene>
    <name evidence="3" type="ORF">Ga0074812_106271</name>
</gene>
<protein>
    <submittedName>
        <fullName evidence="3">NAD(P)-dependent dehydrogenase, short-chain alcohol dehydrogenase family</fullName>
    </submittedName>
</protein>
<evidence type="ECO:0000256" key="2">
    <source>
        <dbReference type="ARBA" id="ARBA00023002"/>
    </source>
</evidence>
<evidence type="ECO:0000313" key="3">
    <source>
        <dbReference type="EMBL" id="CUU56016.1"/>
    </source>
</evidence>
<sequence length="243" mass="24688">MAIVTGAARGIGAATAHRLATRGATVACLDVRIDQAEKTAAGIVEAGGAARAFACDVSDEESVAAAVRAVEDDLGAPRVLANVAGIGWFAHTAEQPLADWRRIIDVNLTGTFLMSRACLAGFLARDGGTIVNVASSAGLRAQPYSAAYCASKGGVVMLTKALAWEYVSRNIRVNAVAPGGIDTDIIAGFMPPEGASMKLLGKLTVPGGFGEPDDVARVIAFLASAEASLMTGTIVPVDGGMTA</sequence>
<name>A0A0S4QKD7_9ACTN</name>
<keyword evidence="4" id="KW-1185">Reference proteome</keyword>
<dbReference type="FunFam" id="3.40.50.720:FF:000084">
    <property type="entry name" value="Short-chain dehydrogenase reductase"/>
    <property type="match status" value="1"/>
</dbReference>
<dbReference type="InterPro" id="IPR020904">
    <property type="entry name" value="Sc_DH/Rdtase_CS"/>
</dbReference>
<dbReference type="SUPFAM" id="SSF51735">
    <property type="entry name" value="NAD(P)-binding Rossmann-fold domains"/>
    <property type="match status" value="1"/>
</dbReference>
<dbReference type="PROSITE" id="PS00061">
    <property type="entry name" value="ADH_SHORT"/>
    <property type="match status" value="1"/>
</dbReference>
<proteinExistence type="inferred from homology"/>
<dbReference type="EMBL" id="FAOZ01000006">
    <property type="protein sequence ID" value="CUU56016.1"/>
    <property type="molecule type" value="Genomic_DNA"/>
</dbReference>
<dbReference type="PANTHER" id="PTHR42760:SF133">
    <property type="entry name" value="3-OXOACYL-[ACYL-CARRIER-PROTEIN] REDUCTASE"/>
    <property type="match status" value="1"/>
</dbReference>
<dbReference type="Pfam" id="PF13561">
    <property type="entry name" value="adh_short_C2"/>
    <property type="match status" value="1"/>
</dbReference>
<reference evidence="4" key="1">
    <citation type="submission" date="2015-11" db="EMBL/GenBank/DDBJ databases">
        <authorList>
            <person name="Varghese N."/>
        </authorList>
    </citation>
    <scope>NUCLEOTIDE SEQUENCE [LARGE SCALE GENOMIC DNA]</scope>
    <source>
        <strain evidence="4">DSM 45899</strain>
    </source>
</reference>
<dbReference type="AlphaFoldDB" id="A0A0S4QKD7"/>
<dbReference type="RefSeq" id="WP_050796006.1">
    <property type="nucleotide sequence ID" value="NZ_FAOZ01000006.1"/>
</dbReference>
<keyword evidence="2" id="KW-0560">Oxidoreductase</keyword>
<dbReference type="Proteomes" id="UP000198802">
    <property type="component" value="Unassembled WGS sequence"/>
</dbReference>
<dbReference type="CDD" id="cd05233">
    <property type="entry name" value="SDR_c"/>
    <property type="match status" value="1"/>
</dbReference>
<dbReference type="GO" id="GO:0016616">
    <property type="term" value="F:oxidoreductase activity, acting on the CH-OH group of donors, NAD or NADP as acceptor"/>
    <property type="evidence" value="ECO:0007669"/>
    <property type="project" value="TreeGrafter"/>
</dbReference>
<dbReference type="InterPro" id="IPR036291">
    <property type="entry name" value="NAD(P)-bd_dom_sf"/>
</dbReference>
<dbReference type="PRINTS" id="PR00080">
    <property type="entry name" value="SDRFAMILY"/>
</dbReference>
<dbReference type="Gene3D" id="3.40.50.720">
    <property type="entry name" value="NAD(P)-binding Rossmann-like Domain"/>
    <property type="match status" value="1"/>
</dbReference>
<dbReference type="InterPro" id="IPR002347">
    <property type="entry name" value="SDR_fam"/>
</dbReference>